<keyword evidence="1" id="KW-0812">Transmembrane</keyword>
<sequence>MQEHTTDRLWQHALHEDNLFNSRLGGFLTFQSLLLATSGLVINANVGQVASFVIFLCVVGIALSGIWFFILLRQSRNIDILVSRCREAYPEFRETTDLMYAGLLGRYLKAPTVSVMIPVLVMVIWIGLFVYSGTFVADDSGIESNTATEPDA</sequence>
<evidence type="ECO:0000256" key="1">
    <source>
        <dbReference type="SAM" id="Phobius"/>
    </source>
</evidence>
<dbReference type="RefSeq" id="WP_090284020.1">
    <property type="nucleotide sequence ID" value="NZ_FMWO01000024.1"/>
</dbReference>
<dbReference type="EMBL" id="FMWO01000024">
    <property type="protein sequence ID" value="SCZ84499.1"/>
    <property type="molecule type" value="Genomic_DNA"/>
</dbReference>
<feature type="transmembrane region" description="Helical" evidence="1">
    <location>
        <begin position="24"/>
        <end position="43"/>
    </location>
</feature>
<proteinExistence type="predicted"/>
<feature type="transmembrane region" description="Helical" evidence="1">
    <location>
        <begin position="49"/>
        <end position="72"/>
    </location>
</feature>
<gene>
    <name evidence="2" type="ORF">NSMM_190016</name>
</gene>
<evidence type="ECO:0000313" key="3">
    <source>
        <dbReference type="Proteomes" id="UP000198729"/>
    </source>
</evidence>
<dbReference type="Proteomes" id="UP000198729">
    <property type="component" value="Unassembled WGS sequence"/>
</dbReference>
<keyword evidence="1" id="KW-1133">Transmembrane helix</keyword>
<evidence type="ECO:0008006" key="4">
    <source>
        <dbReference type="Google" id="ProtNLM"/>
    </source>
</evidence>
<keyword evidence="1" id="KW-0472">Membrane</keyword>
<keyword evidence="3" id="KW-1185">Reference proteome</keyword>
<feature type="transmembrane region" description="Helical" evidence="1">
    <location>
        <begin position="113"/>
        <end position="131"/>
    </location>
</feature>
<organism evidence="2 3">
    <name type="scientific">Nitrosomonas mobilis</name>
    <dbReference type="NCBI Taxonomy" id="51642"/>
    <lineage>
        <taxon>Bacteria</taxon>
        <taxon>Pseudomonadati</taxon>
        <taxon>Pseudomonadota</taxon>
        <taxon>Betaproteobacteria</taxon>
        <taxon>Nitrosomonadales</taxon>
        <taxon>Nitrosomonadaceae</taxon>
        <taxon>Nitrosomonas</taxon>
    </lineage>
</organism>
<accession>A0A1G5SDL0</accession>
<reference evidence="2 3" key="1">
    <citation type="submission" date="2016-10" db="EMBL/GenBank/DDBJ databases">
        <authorList>
            <person name="de Groot N.N."/>
        </authorList>
    </citation>
    <scope>NUCLEOTIDE SEQUENCE [LARGE SCALE GENOMIC DNA]</scope>
    <source>
        <strain evidence="2">1</strain>
    </source>
</reference>
<protein>
    <recommendedName>
        <fullName evidence="4">Transmembrane protein</fullName>
    </recommendedName>
</protein>
<evidence type="ECO:0000313" key="2">
    <source>
        <dbReference type="EMBL" id="SCZ84499.1"/>
    </source>
</evidence>
<name>A0A1G5SDL0_9PROT</name>
<dbReference type="AlphaFoldDB" id="A0A1G5SDL0"/>
<dbReference type="InterPro" id="IPR056918">
    <property type="entry name" value="8xMP"/>
</dbReference>
<dbReference type="STRING" id="51642.NSMM_190016"/>
<dbReference type="Pfam" id="PF24838">
    <property type="entry name" value="8xMP"/>
    <property type="match status" value="1"/>
</dbReference>